<proteinExistence type="predicted"/>
<dbReference type="InterPro" id="IPR029052">
    <property type="entry name" value="Metallo-depent_PP-like"/>
</dbReference>
<feature type="domain" description="Serine/threonine specific protein phosphatases" evidence="1">
    <location>
        <begin position="34"/>
        <end position="39"/>
    </location>
</feature>
<dbReference type="GO" id="GO:0008803">
    <property type="term" value="F:bis(5'-nucleosyl)-tetraphosphatase (symmetrical) activity"/>
    <property type="evidence" value="ECO:0007669"/>
    <property type="project" value="TreeGrafter"/>
</dbReference>
<comment type="caution">
    <text evidence="2">The sequence shown here is derived from an EMBL/GenBank/DDBJ whole genome shotgun (WGS) entry which is preliminary data.</text>
</comment>
<organism evidence="2 3">
    <name type="scientific">Gordonia neofelifaecis NRRL B-59395</name>
    <dbReference type="NCBI Taxonomy" id="644548"/>
    <lineage>
        <taxon>Bacteria</taxon>
        <taxon>Bacillati</taxon>
        <taxon>Actinomycetota</taxon>
        <taxon>Actinomycetes</taxon>
        <taxon>Mycobacteriales</taxon>
        <taxon>Gordoniaceae</taxon>
        <taxon>Gordonia</taxon>
    </lineage>
</organism>
<gene>
    <name evidence="2" type="ORF">SCNU_02160</name>
</gene>
<protein>
    <submittedName>
        <fullName evidence="2">Serine/threonine protein phosphatase</fullName>
    </submittedName>
</protein>
<keyword evidence="3" id="KW-1185">Reference proteome</keyword>
<reference evidence="2 3" key="1">
    <citation type="journal article" date="2011" name="J. Bacteriol.">
        <title>Draft Genome Sequence of Gordonia neofelifaecis NRRL B-59395, a Cholesterol-Degrading Actinomycete.</title>
        <authorList>
            <person name="Ge F."/>
            <person name="Li W."/>
            <person name="Chen G."/>
            <person name="Liu Y."/>
            <person name="Zhang G."/>
            <person name="Yong B."/>
            <person name="Wang Q."/>
            <person name="Wang N."/>
            <person name="Huang Z."/>
            <person name="Li W."/>
            <person name="Wang J."/>
            <person name="Wu C."/>
            <person name="Xie Q."/>
            <person name="Liu G."/>
        </authorList>
    </citation>
    <scope>NUCLEOTIDE SEQUENCE [LARGE SCALE GENOMIC DNA]</scope>
    <source>
        <strain evidence="2 3">NRRL B-59395</strain>
    </source>
</reference>
<evidence type="ECO:0000313" key="2">
    <source>
        <dbReference type="EMBL" id="EGD57140.1"/>
    </source>
</evidence>
<dbReference type="Pfam" id="PF00149">
    <property type="entry name" value="Metallophos"/>
    <property type="match status" value="1"/>
</dbReference>
<dbReference type="GO" id="GO:0110154">
    <property type="term" value="P:RNA decapping"/>
    <property type="evidence" value="ECO:0007669"/>
    <property type="project" value="TreeGrafter"/>
</dbReference>
<dbReference type="GO" id="GO:0005737">
    <property type="term" value="C:cytoplasm"/>
    <property type="evidence" value="ECO:0007669"/>
    <property type="project" value="TreeGrafter"/>
</dbReference>
<dbReference type="PANTHER" id="PTHR42850">
    <property type="entry name" value="METALLOPHOSPHOESTERASE"/>
    <property type="match status" value="1"/>
</dbReference>
<evidence type="ECO:0000313" key="3">
    <source>
        <dbReference type="Proteomes" id="UP000035065"/>
    </source>
</evidence>
<dbReference type="InterPro" id="IPR004843">
    <property type="entry name" value="Calcineurin-like_PHP"/>
</dbReference>
<dbReference type="Proteomes" id="UP000035065">
    <property type="component" value="Unassembled WGS sequence"/>
</dbReference>
<name>F1YE50_9ACTN</name>
<dbReference type="AlphaFoldDB" id="F1YE50"/>
<dbReference type="PROSITE" id="PS00125">
    <property type="entry name" value="SER_THR_PHOSPHATASE"/>
    <property type="match status" value="1"/>
</dbReference>
<dbReference type="InterPro" id="IPR006186">
    <property type="entry name" value="Ser/Thr-sp_prot-phosphatase"/>
</dbReference>
<dbReference type="EMBL" id="AEUD01000001">
    <property type="protein sequence ID" value="EGD57140.1"/>
    <property type="molecule type" value="Genomic_DNA"/>
</dbReference>
<dbReference type="STRING" id="644548.SCNU_02160"/>
<dbReference type="PANTHER" id="PTHR42850:SF4">
    <property type="entry name" value="ZINC-DEPENDENT ENDOPOLYPHOSPHATASE"/>
    <property type="match status" value="1"/>
</dbReference>
<dbReference type="eggNOG" id="COG0639">
    <property type="taxonomic scope" value="Bacteria"/>
</dbReference>
<dbReference type="Gene3D" id="3.60.21.10">
    <property type="match status" value="1"/>
</dbReference>
<dbReference type="InterPro" id="IPR050126">
    <property type="entry name" value="Ap4A_hydrolase"/>
</dbReference>
<dbReference type="SUPFAM" id="SSF56300">
    <property type="entry name" value="Metallo-dependent phosphatases"/>
    <property type="match status" value="1"/>
</dbReference>
<evidence type="ECO:0000259" key="1">
    <source>
        <dbReference type="PROSITE" id="PS00125"/>
    </source>
</evidence>
<accession>F1YE50</accession>
<sequence>MFLGDYIDRGPDSLGVLTLVKELDQAQPGQIIALRGNHEQWFLDWIDADDTDPTWLLADAGFTTTRSFLPPEVIGDLVAELTDAIGRGGIDAGLAGEVNAAVKKEVTSRHRDLIAWLRRRPLYYETDTHVCVHAGVDEEAGPHWKTMTPDEVFTDKYPPSLGAHTVGKTIVAGHVGVGPLHAAEGRMRCWDPFVDDGHIYLDGSVESTGQLNVMRHDGVAGTTDFI</sequence>
<dbReference type="GO" id="GO:0016791">
    <property type="term" value="F:phosphatase activity"/>
    <property type="evidence" value="ECO:0007669"/>
    <property type="project" value="TreeGrafter"/>
</dbReference>